<sequence length="123" mass="12932">MTDGNTFLRPKEAADAARRLTAIADDLERKISGSVGRIRAIHGKGNAVWGGDEPGQKFVENYDKGGNGAASKTLEAATRYTDVFGDVGPLVSKAVQGTVDIDQALGDEIKKLTAQPVAPPPEI</sequence>
<organism evidence="1 2">
    <name type="scientific">Cryptosporangium phraense</name>
    <dbReference type="NCBI Taxonomy" id="2593070"/>
    <lineage>
        <taxon>Bacteria</taxon>
        <taxon>Bacillati</taxon>
        <taxon>Actinomycetota</taxon>
        <taxon>Actinomycetes</taxon>
        <taxon>Cryptosporangiales</taxon>
        <taxon>Cryptosporangiaceae</taxon>
        <taxon>Cryptosporangium</taxon>
    </lineage>
</organism>
<dbReference type="Proteomes" id="UP000317982">
    <property type="component" value="Unassembled WGS sequence"/>
</dbReference>
<proteinExistence type="predicted"/>
<evidence type="ECO:0008006" key="3">
    <source>
        <dbReference type="Google" id="ProtNLM"/>
    </source>
</evidence>
<keyword evidence="2" id="KW-1185">Reference proteome</keyword>
<reference evidence="1 2" key="1">
    <citation type="submission" date="2019-07" db="EMBL/GenBank/DDBJ databases">
        <title>Cryptosporangium phraense sp. nov., isolated from plant litter.</title>
        <authorList>
            <person name="Suriyachadkun C."/>
        </authorList>
    </citation>
    <scope>NUCLEOTIDE SEQUENCE [LARGE SCALE GENOMIC DNA]</scope>
    <source>
        <strain evidence="1 2">A-T 5661</strain>
    </source>
</reference>
<accession>A0A545ARF0</accession>
<dbReference type="OrthoDB" id="5192389at2"/>
<evidence type="ECO:0000313" key="2">
    <source>
        <dbReference type="Proteomes" id="UP000317982"/>
    </source>
</evidence>
<comment type="caution">
    <text evidence="1">The sequence shown here is derived from an EMBL/GenBank/DDBJ whole genome shotgun (WGS) entry which is preliminary data.</text>
</comment>
<gene>
    <name evidence="1" type="ORF">FL583_17505</name>
</gene>
<dbReference type="RefSeq" id="WP_142705732.1">
    <property type="nucleotide sequence ID" value="NZ_VIRS01000011.1"/>
</dbReference>
<evidence type="ECO:0000313" key="1">
    <source>
        <dbReference type="EMBL" id="TQS43821.1"/>
    </source>
</evidence>
<name>A0A545ARF0_9ACTN</name>
<protein>
    <recommendedName>
        <fullName evidence="3">WXG100 family type VII secretion target</fullName>
    </recommendedName>
</protein>
<dbReference type="InParanoid" id="A0A545ARF0"/>
<dbReference type="EMBL" id="VIRS01000011">
    <property type="protein sequence ID" value="TQS43821.1"/>
    <property type="molecule type" value="Genomic_DNA"/>
</dbReference>
<dbReference type="AlphaFoldDB" id="A0A545ARF0"/>